<comment type="similarity">
    <text evidence="2">Belongs to the iron-containing alcohol dehydrogenase family.</text>
</comment>
<dbReference type="EMBL" id="AP012214">
    <property type="protein sequence ID" value="BAO38463.1"/>
    <property type="molecule type" value="Genomic_DNA"/>
</dbReference>
<dbReference type="KEGG" id="kmx:KLMA_20005"/>
<feature type="domain" description="Alcohol dehydrogenase iron-type/glycerol dehydrogenase GldA" evidence="8">
    <location>
        <begin position="46"/>
        <end position="214"/>
    </location>
</feature>
<dbReference type="Gene3D" id="3.40.50.1970">
    <property type="match status" value="1"/>
</dbReference>
<dbReference type="Pfam" id="PF00465">
    <property type="entry name" value="Fe-ADH"/>
    <property type="match status" value="1"/>
</dbReference>
<name>W0T5Y2_KLUMD</name>
<evidence type="ECO:0000256" key="6">
    <source>
        <dbReference type="ARBA" id="ARBA00074847"/>
    </source>
</evidence>
<dbReference type="InterPro" id="IPR056798">
    <property type="entry name" value="ADH_Fe_C"/>
</dbReference>
<evidence type="ECO:0000256" key="7">
    <source>
        <dbReference type="ARBA" id="ARBA00076695"/>
    </source>
</evidence>
<dbReference type="GO" id="GO:0006113">
    <property type="term" value="P:fermentation"/>
    <property type="evidence" value="ECO:0007669"/>
    <property type="project" value="UniProtKB-ARBA"/>
</dbReference>
<dbReference type="GeneID" id="34714491"/>
<organism evidence="10 11">
    <name type="scientific">Kluyveromyces marxianus (strain DMKU3-1042 / BCC 29191 / NBRC 104275)</name>
    <name type="common">Yeast</name>
    <name type="synonym">Candida kefyr</name>
    <dbReference type="NCBI Taxonomy" id="1003335"/>
    <lineage>
        <taxon>Eukaryota</taxon>
        <taxon>Fungi</taxon>
        <taxon>Dikarya</taxon>
        <taxon>Ascomycota</taxon>
        <taxon>Saccharomycotina</taxon>
        <taxon>Saccharomycetes</taxon>
        <taxon>Saccharomycetales</taxon>
        <taxon>Saccharomycetaceae</taxon>
        <taxon>Kluyveromyces</taxon>
    </lineage>
</organism>
<gene>
    <name evidence="10" type="primary">ADH4a</name>
    <name evidence="10" type="ORF">KLMA_20005</name>
</gene>
<dbReference type="RefSeq" id="XP_022674346.1">
    <property type="nucleotide sequence ID" value="XM_022822535.1"/>
</dbReference>
<dbReference type="InterPro" id="IPR039697">
    <property type="entry name" value="Alcohol_dehydrogenase_Fe"/>
</dbReference>
<dbReference type="InterPro" id="IPR018211">
    <property type="entry name" value="ADH_Fe_CS"/>
</dbReference>
<dbReference type="Pfam" id="PF25137">
    <property type="entry name" value="ADH_Fe_C"/>
    <property type="match status" value="1"/>
</dbReference>
<dbReference type="PROSITE" id="PS00060">
    <property type="entry name" value="ADH_IRON_2"/>
    <property type="match status" value="1"/>
</dbReference>
<proteinExistence type="inferred from homology"/>
<dbReference type="EC" id="1.1.1.1" evidence="3"/>
<dbReference type="FunFam" id="3.40.50.1970:FF:000003">
    <property type="entry name" value="Alcohol dehydrogenase, iron-containing"/>
    <property type="match status" value="1"/>
</dbReference>
<dbReference type="PANTHER" id="PTHR11496">
    <property type="entry name" value="ALCOHOL DEHYDROGENASE"/>
    <property type="match status" value="1"/>
</dbReference>
<keyword evidence="5" id="KW-0520">NAD</keyword>
<dbReference type="FunFam" id="1.20.1090.10:FF:000001">
    <property type="entry name" value="Aldehyde-alcohol dehydrogenase"/>
    <property type="match status" value="1"/>
</dbReference>
<dbReference type="PANTHER" id="PTHR11496:SF102">
    <property type="entry name" value="ALCOHOL DEHYDROGENASE 4"/>
    <property type="match status" value="1"/>
</dbReference>
<keyword evidence="4" id="KW-0560">Oxidoreductase</keyword>
<evidence type="ECO:0000259" key="8">
    <source>
        <dbReference type="Pfam" id="PF00465"/>
    </source>
</evidence>
<evidence type="ECO:0000259" key="9">
    <source>
        <dbReference type="Pfam" id="PF25137"/>
    </source>
</evidence>
<evidence type="ECO:0000256" key="3">
    <source>
        <dbReference type="ARBA" id="ARBA00013190"/>
    </source>
</evidence>
<sequence length="418" mass="45869">MFHRRALKTAERIKLNPLFYSKQRLIKDNQSILKKEMSSTVGFYMPPVSYFGEGALDEVAEYIKNQDYKRPVIITDPGISKIGLAQRVTKLLEKRDRVVGIYDQTQPNPTTSNVNAGLMVLKEHKGDIIISIGGGSAHDNAKAIALLATNGGEIGDYEGVNKSKKKALPMVAINTTAGTASEMTKFTIITNEEEKVKMAIIDNHITPSIAVNDPSTIYGLPPPLTAATGLDALTHCIESYVSTAANPITDTCALKGVELIHEHLFNAFKNGQDSTARTGMCYAQYLAGMAFNNASLGYVHAIAHQLGGFYHLPHGVCNAVLLPHVQSFNKKDPRANERLGQIAPYLGAKEANADSLVERLLEFTNSLEIPRNLKELGVKEEDFEILAEHALKDVCGLTNPIQFTKVEVVEIIRQAYEY</sequence>
<evidence type="ECO:0000256" key="5">
    <source>
        <dbReference type="ARBA" id="ARBA00023027"/>
    </source>
</evidence>
<evidence type="ECO:0000313" key="10">
    <source>
        <dbReference type="EMBL" id="BAO38463.1"/>
    </source>
</evidence>
<dbReference type="OrthoDB" id="339764at2759"/>
<dbReference type="VEuPathDB" id="FungiDB:KLMA_20005"/>
<dbReference type="GO" id="GO:0046872">
    <property type="term" value="F:metal ion binding"/>
    <property type="evidence" value="ECO:0007669"/>
    <property type="project" value="InterPro"/>
</dbReference>
<dbReference type="Proteomes" id="UP000065495">
    <property type="component" value="Chromosome 2"/>
</dbReference>
<evidence type="ECO:0000256" key="4">
    <source>
        <dbReference type="ARBA" id="ARBA00023002"/>
    </source>
</evidence>
<evidence type="ECO:0000313" key="11">
    <source>
        <dbReference type="Proteomes" id="UP000065495"/>
    </source>
</evidence>
<dbReference type="SUPFAM" id="SSF56796">
    <property type="entry name" value="Dehydroquinate synthase-like"/>
    <property type="match status" value="1"/>
</dbReference>
<dbReference type="PROSITE" id="PS00913">
    <property type="entry name" value="ADH_IRON_1"/>
    <property type="match status" value="1"/>
</dbReference>
<protein>
    <recommendedName>
        <fullName evidence="6">Alcohol dehydrogenase 4</fullName>
        <ecNumber evidence="3">1.1.1.1</ecNumber>
    </recommendedName>
    <alternativeName>
        <fullName evidence="7">Alcohol dehydrogenase IV</fullName>
    </alternativeName>
</protein>
<accession>W0T5Y2</accession>
<dbReference type="SMR" id="W0T5Y2"/>
<evidence type="ECO:0000256" key="2">
    <source>
        <dbReference type="ARBA" id="ARBA00007358"/>
    </source>
</evidence>
<feature type="domain" description="Fe-containing alcohol dehydrogenase-like C-terminal" evidence="9">
    <location>
        <begin position="225"/>
        <end position="416"/>
    </location>
</feature>
<dbReference type="CDD" id="cd08188">
    <property type="entry name" value="PDDH"/>
    <property type="match status" value="1"/>
</dbReference>
<dbReference type="AlphaFoldDB" id="W0T5Y2"/>
<dbReference type="Gene3D" id="1.20.1090.10">
    <property type="entry name" value="Dehydroquinate synthase-like - alpha domain"/>
    <property type="match status" value="1"/>
</dbReference>
<dbReference type="GO" id="GO:0004022">
    <property type="term" value="F:alcohol dehydrogenase (NAD+) activity"/>
    <property type="evidence" value="ECO:0007669"/>
    <property type="project" value="UniProtKB-EC"/>
</dbReference>
<comment type="cofactor">
    <cofactor evidence="1">
        <name>Fe(2+)</name>
        <dbReference type="ChEBI" id="CHEBI:29033"/>
    </cofactor>
</comment>
<reference evidence="10 11" key="1">
    <citation type="journal article" date="2015" name="Biotechnol. Biofuels">
        <title>Genetic basis of the highly efficient yeast Kluyveromyces marxianus: complete genome sequence and transcriptome analyses.</title>
        <authorList>
            <person name="Lertwattanasakul N."/>
            <person name="Kosaka T."/>
            <person name="Hosoyama A."/>
            <person name="Suzuki Y."/>
            <person name="Rodrussamee N."/>
            <person name="Matsutani M."/>
            <person name="Murata M."/>
            <person name="Fujimoto N."/>
            <person name="Suprayogi"/>
            <person name="Tsuchikane K."/>
            <person name="Limtong S."/>
            <person name="Fujita N."/>
            <person name="Yamada M."/>
        </authorList>
    </citation>
    <scope>NUCLEOTIDE SEQUENCE [LARGE SCALE GENOMIC DNA]</scope>
    <source>
        <strain evidence="11">DMKU3-1042 / BCC 29191 / NBRC 104275</strain>
    </source>
</reference>
<dbReference type="InterPro" id="IPR001670">
    <property type="entry name" value="ADH_Fe/GldA"/>
</dbReference>
<evidence type="ECO:0000256" key="1">
    <source>
        <dbReference type="ARBA" id="ARBA00001954"/>
    </source>
</evidence>